<feature type="region of interest" description="Disordered" evidence="6">
    <location>
        <begin position="852"/>
        <end position="873"/>
    </location>
</feature>
<feature type="region of interest" description="Disordered" evidence="6">
    <location>
        <begin position="729"/>
        <end position="775"/>
    </location>
</feature>
<dbReference type="Proteomes" id="UP001164286">
    <property type="component" value="Unassembled WGS sequence"/>
</dbReference>
<dbReference type="GeneID" id="77731835"/>
<dbReference type="SUPFAM" id="SSF57701">
    <property type="entry name" value="Zn2/Cys6 DNA-binding domain"/>
    <property type="match status" value="1"/>
</dbReference>
<comment type="caution">
    <text evidence="8">The sequence shown here is derived from an EMBL/GenBank/DDBJ whole genome shotgun (WGS) entry which is preliminary data.</text>
</comment>
<keyword evidence="4" id="KW-0804">Transcription</keyword>
<dbReference type="InterPro" id="IPR051089">
    <property type="entry name" value="prtT"/>
</dbReference>
<dbReference type="InterPro" id="IPR036864">
    <property type="entry name" value="Zn2-C6_fun-type_DNA-bd_sf"/>
</dbReference>
<feature type="compositionally biased region" description="Pro residues" evidence="6">
    <location>
        <begin position="120"/>
        <end position="131"/>
    </location>
</feature>
<feature type="region of interest" description="Disordered" evidence="6">
    <location>
        <begin position="97"/>
        <end position="235"/>
    </location>
</feature>
<dbReference type="CDD" id="cd00067">
    <property type="entry name" value="GAL4"/>
    <property type="match status" value="1"/>
</dbReference>
<dbReference type="GO" id="GO:0008270">
    <property type="term" value="F:zinc ion binding"/>
    <property type="evidence" value="ECO:0007669"/>
    <property type="project" value="InterPro"/>
</dbReference>
<keyword evidence="9" id="KW-1185">Reference proteome</keyword>
<dbReference type="PROSITE" id="PS50048">
    <property type="entry name" value="ZN2_CY6_FUNGAL_2"/>
    <property type="match status" value="1"/>
</dbReference>
<dbReference type="PANTHER" id="PTHR31845">
    <property type="entry name" value="FINGER DOMAIN PROTEIN, PUTATIVE-RELATED"/>
    <property type="match status" value="1"/>
</dbReference>
<evidence type="ECO:0000256" key="1">
    <source>
        <dbReference type="ARBA" id="ARBA00004123"/>
    </source>
</evidence>
<evidence type="ECO:0000259" key="7">
    <source>
        <dbReference type="PROSITE" id="PS50048"/>
    </source>
</evidence>
<dbReference type="RefSeq" id="XP_052944926.1">
    <property type="nucleotide sequence ID" value="XM_053092630.1"/>
</dbReference>
<keyword evidence="3" id="KW-0238">DNA-binding</keyword>
<dbReference type="PANTHER" id="PTHR31845:SF17">
    <property type="entry name" value="ZN(II)2CYS6 TRANSCRIPTION FACTOR (EUROFUNG)"/>
    <property type="match status" value="1"/>
</dbReference>
<evidence type="ECO:0000256" key="6">
    <source>
        <dbReference type="SAM" id="MobiDB-lite"/>
    </source>
</evidence>
<protein>
    <recommendedName>
        <fullName evidence="7">Zn(2)-C6 fungal-type domain-containing protein</fullName>
    </recommendedName>
</protein>
<feature type="compositionally biased region" description="Basic and acidic residues" evidence="6">
    <location>
        <begin position="287"/>
        <end position="299"/>
    </location>
</feature>
<dbReference type="GO" id="GO:0000981">
    <property type="term" value="F:DNA-binding transcription factor activity, RNA polymerase II-specific"/>
    <property type="evidence" value="ECO:0007669"/>
    <property type="project" value="InterPro"/>
</dbReference>
<accession>A0AA38H8X5</accession>
<name>A0AA38H8X5_9TREE</name>
<evidence type="ECO:0000256" key="5">
    <source>
        <dbReference type="ARBA" id="ARBA00023242"/>
    </source>
</evidence>
<feature type="compositionally biased region" description="Polar residues" evidence="6">
    <location>
        <begin position="169"/>
        <end position="182"/>
    </location>
</feature>
<proteinExistence type="predicted"/>
<feature type="region of interest" description="Disordered" evidence="6">
    <location>
        <begin position="263"/>
        <end position="310"/>
    </location>
</feature>
<dbReference type="CDD" id="cd12148">
    <property type="entry name" value="fungal_TF_MHR"/>
    <property type="match status" value="1"/>
</dbReference>
<gene>
    <name evidence="8" type="ORF">MKK02DRAFT_43828</name>
</gene>
<comment type="subcellular location">
    <subcellularLocation>
        <location evidence="1">Nucleus</location>
    </subcellularLocation>
</comment>
<reference evidence="8" key="1">
    <citation type="journal article" date="2022" name="G3 (Bethesda)">
        <title>High quality genome of the basidiomycete yeast Dioszegia hungarica PDD-24b-2 isolated from cloud water.</title>
        <authorList>
            <person name="Jarrige D."/>
            <person name="Haridas S."/>
            <person name="Bleykasten-Grosshans C."/>
            <person name="Joly M."/>
            <person name="Nadalig T."/>
            <person name="Sancelme M."/>
            <person name="Vuilleumier S."/>
            <person name="Grigoriev I.V."/>
            <person name="Amato P."/>
            <person name="Bringel F."/>
        </authorList>
    </citation>
    <scope>NUCLEOTIDE SEQUENCE</scope>
    <source>
        <strain evidence="8">PDD-24b-2</strain>
    </source>
</reference>
<feature type="compositionally biased region" description="Polar residues" evidence="6">
    <location>
        <begin position="97"/>
        <end position="109"/>
    </location>
</feature>
<evidence type="ECO:0000313" key="9">
    <source>
        <dbReference type="Proteomes" id="UP001164286"/>
    </source>
</evidence>
<organism evidence="8 9">
    <name type="scientific">Dioszegia hungarica</name>
    <dbReference type="NCBI Taxonomy" id="4972"/>
    <lineage>
        <taxon>Eukaryota</taxon>
        <taxon>Fungi</taxon>
        <taxon>Dikarya</taxon>
        <taxon>Basidiomycota</taxon>
        <taxon>Agaricomycotina</taxon>
        <taxon>Tremellomycetes</taxon>
        <taxon>Tremellales</taxon>
        <taxon>Bulleribasidiaceae</taxon>
        <taxon>Dioszegia</taxon>
    </lineage>
</organism>
<dbReference type="AlphaFoldDB" id="A0AA38H8X5"/>
<feature type="region of interest" description="Disordered" evidence="6">
    <location>
        <begin position="1"/>
        <end position="25"/>
    </location>
</feature>
<evidence type="ECO:0000256" key="2">
    <source>
        <dbReference type="ARBA" id="ARBA00023015"/>
    </source>
</evidence>
<dbReference type="EMBL" id="JAKWFO010000005">
    <property type="protein sequence ID" value="KAI9635149.1"/>
    <property type="molecule type" value="Genomic_DNA"/>
</dbReference>
<dbReference type="InterPro" id="IPR001138">
    <property type="entry name" value="Zn2Cys6_DnaBD"/>
</dbReference>
<feature type="compositionally biased region" description="Acidic residues" evidence="6">
    <location>
        <begin position="9"/>
        <end position="19"/>
    </location>
</feature>
<keyword evidence="5" id="KW-0539">Nucleus</keyword>
<sequence>MPGGKLSSPEDESGGEEGDEGVKAGAHKRACDYCHRMKMRCINKESPPCNRCRQGGHACTFDGPRKSKATRVEDRLKMVETQMSSFQSSLTELLQLQRASAQPQYSQGPHNRLPSQPSAYPAPSPYAPPPSMFSMSTIEGNPGPYQAGEGHFGMPGQPYTPGGSYAQPMLSNHLSSRSSTGPSQPPRPSATPGFSVPPADSPRGKRPRPAEPPRPQSPSSSEEEDPDPAIGSAVFPGPWRSMLSLAEAARLKADNQFSRDEYGADGAYGADPPESQGGGIAGFNLADRNHPFDYGSRSETKRRRSIAEDNAGLKGALPVQRGSHMHAHKDPVDLGLISEAKGRALFDSFMQNCHFYIPAFDPEQDTWDSMRQRSPFVIATIIYIGQKCEDAGGGVTPLQTQLREHAEKIGMSTLFTPVARIEVVQALIMMAQWGDTSYRPGGHALRIATEMGLWRCLPYLVQTGMGAGKTAAEVAEERPLVVGARVWMTIFKTECQMAFNSGRPFGISIESVRDARRLVDHPLAITTDSRLAAFCELQTYRLPLHTPYTLWPSTTHMPDLDQRLRDANQAFAGWFAHWDRYYERKGYAPDALLRVTLTTMLCGTSVYCNSLILNGVKNKGDVALLSEERHAFLLKAVNSAETLMAVAFRGEQGKQYLDRFRYANLNTHVNFAFLARFLIRMSSLVPEGVNLRQVGRDVEQCAKVLSNVPGFQFAQLLRDILLKARKKHVLPPPSRAPSPSRMNPGFTTSRFTPVPTASDHPYASPAGGVGAHPGVSPNYGSESALSSGFGLPELDFGLAEQLFNEGGGVWGSGGGGLGFNADGGLSGNSGPLDQSLGYDPWYPYPPIDPELTHTAGANYQNGASSSMGNGFQG</sequence>
<evidence type="ECO:0000256" key="3">
    <source>
        <dbReference type="ARBA" id="ARBA00023125"/>
    </source>
</evidence>
<keyword evidence="2" id="KW-0805">Transcription regulation</keyword>
<evidence type="ECO:0000313" key="8">
    <source>
        <dbReference type="EMBL" id="KAI9635149.1"/>
    </source>
</evidence>
<feature type="domain" description="Zn(2)-C6 fungal-type" evidence="7">
    <location>
        <begin position="30"/>
        <end position="61"/>
    </location>
</feature>
<feature type="compositionally biased region" description="Polar residues" evidence="6">
    <location>
        <begin position="855"/>
        <end position="873"/>
    </location>
</feature>
<dbReference type="GO" id="GO:0005634">
    <property type="term" value="C:nucleus"/>
    <property type="evidence" value="ECO:0007669"/>
    <property type="project" value="UniProtKB-SubCell"/>
</dbReference>
<evidence type="ECO:0000256" key="4">
    <source>
        <dbReference type="ARBA" id="ARBA00023163"/>
    </source>
</evidence>
<dbReference type="PROSITE" id="PS00463">
    <property type="entry name" value="ZN2_CY6_FUNGAL_1"/>
    <property type="match status" value="1"/>
</dbReference>
<dbReference type="Gene3D" id="4.10.240.10">
    <property type="entry name" value="Zn(2)-C6 fungal-type DNA-binding domain"/>
    <property type="match status" value="1"/>
</dbReference>
<dbReference type="GO" id="GO:0000976">
    <property type="term" value="F:transcription cis-regulatory region binding"/>
    <property type="evidence" value="ECO:0007669"/>
    <property type="project" value="TreeGrafter"/>
</dbReference>